<feature type="transmembrane region" description="Helical" evidence="1">
    <location>
        <begin position="170"/>
        <end position="189"/>
    </location>
</feature>
<dbReference type="Proteomes" id="UP001501637">
    <property type="component" value="Unassembled WGS sequence"/>
</dbReference>
<feature type="transmembrane region" description="Helical" evidence="1">
    <location>
        <begin position="84"/>
        <end position="105"/>
    </location>
</feature>
<accession>A0ABP6MPI3</accession>
<proteinExistence type="predicted"/>
<evidence type="ECO:0000256" key="1">
    <source>
        <dbReference type="SAM" id="Phobius"/>
    </source>
</evidence>
<evidence type="ECO:0000313" key="2">
    <source>
        <dbReference type="EMBL" id="GAA3119272.1"/>
    </source>
</evidence>
<evidence type="ECO:0008006" key="4">
    <source>
        <dbReference type="Google" id="ProtNLM"/>
    </source>
</evidence>
<keyword evidence="1" id="KW-0472">Membrane</keyword>
<organism evidence="2 3">
    <name type="scientific">Streptomyces rectiviolaceus</name>
    <dbReference type="NCBI Taxonomy" id="332591"/>
    <lineage>
        <taxon>Bacteria</taxon>
        <taxon>Bacillati</taxon>
        <taxon>Actinomycetota</taxon>
        <taxon>Actinomycetes</taxon>
        <taxon>Kitasatosporales</taxon>
        <taxon>Streptomycetaceae</taxon>
        <taxon>Streptomyces</taxon>
    </lineage>
</organism>
<reference evidence="3" key="1">
    <citation type="journal article" date="2019" name="Int. J. Syst. Evol. Microbiol.">
        <title>The Global Catalogue of Microorganisms (GCM) 10K type strain sequencing project: providing services to taxonomists for standard genome sequencing and annotation.</title>
        <authorList>
            <consortium name="The Broad Institute Genomics Platform"/>
            <consortium name="The Broad Institute Genome Sequencing Center for Infectious Disease"/>
            <person name="Wu L."/>
            <person name="Ma J."/>
        </authorList>
    </citation>
    <scope>NUCLEOTIDE SEQUENCE [LARGE SCALE GENOMIC DNA]</scope>
    <source>
        <strain evidence="3">JCM 9092</strain>
    </source>
</reference>
<feature type="transmembrane region" description="Helical" evidence="1">
    <location>
        <begin position="125"/>
        <end position="149"/>
    </location>
</feature>
<dbReference type="EMBL" id="BAAAUG010000084">
    <property type="protein sequence ID" value="GAA3119272.1"/>
    <property type="molecule type" value="Genomic_DNA"/>
</dbReference>
<sequence length="199" mass="21183">MLWWFKARRIAPVLLPSMVLFALLVLVMNDGSVELPALLTGGNNSVVLTLLPPLLITSGLLLCLTSRLLEGEVAGWRPVARYDALLITAVIILSVAIGAAVGWLSGSETAWGVGRNTAYLTGLMLLAYAVVPPAAVMLPIGCIFTVVFLGYDRYHRPYPWTILPEPATHVSAALASAAVFTIGLAAFVATRRNATVRGT</sequence>
<keyword evidence="1" id="KW-1133">Transmembrane helix</keyword>
<comment type="caution">
    <text evidence="2">The sequence shown here is derived from an EMBL/GenBank/DDBJ whole genome shotgun (WGS) entry which is preliminary data.</text>
</comment>
<keyword evidence="3" id="KW-1185">Reference proteome</keyword>
<protein>
    <recommendedName>
        <fullName evidence="4">ABC transporter permease</fullName>
    </recommendedName>
</protein>
<feature type="transmembrane region" description="Helical" evidence="1">
    <location>
        <begin position="45"/>
        <end position="64"/>
    </location>
</feature>
<evidence type="ECO:0000313" key="3">
    <source>
        <dbReference type="Proteomes" id="UP001501637"/>
    </source>
</evidence>
<gene>
    <name evidence="2" type="ORF">GCM10010449_46730</name>
</gene>
<name>A0ABP6MPI3_9ACTN</name>
<keyword evidence="1" id="KW-0812">Transmembrane</keyword>